<dbReference type="Proteomes" id="UP000626109">
    <property type="component" value="Unassembled WGS sequence"/>
</dbReference>
<sequence length="517" mass="58976">NDTDHRPGWISTTLRFGPNAFLGVVDEEMIDGYGIWVVDNCSRPLFNESVAYVPKKIPFEFNSRCCAPFASRLRQVARMDKFANNYLYRVEINEGHITYEYLANESTTVRVRLPNLMHFGRTKNDLLEPKTDWEATREISCSTLLVEFIQENAEEFPDFDCRSDVTQREIWFKVAPLIRQNAEEPSSGLIRTEANENKIHIECRGLRCNPPLPQVADIEVGNFGKNPRYALGVGKVPQRHGNQGRRNEDDLSALSTVYHSDVYREIWRKFYYEAISGTHTEVEQESSRPSDAECRDMRQWGITYMEIQCNSERAGQLLGWNCHNYSALIPLAIKVNKPAVEFTTLTMMEPVDLKSHMGLSGLGFMVIGWFAVVLSEKNKADFFTKLCEILEQATLYGDRSDEDDYPGIEDAIGAELTGINLGDILSAEMTQVRPGFPNCQWTLEGVVTDKSERNKTDFSDIKYFEILVVALNDPGQQSFDTIWNGWETLARKLTQDARSHYGCRLDEDPGPPGRKRL</sequence>
<protein>
    <submittedName>
        <fullName evidence="1">Uncharacterized protein</fullName>
    </submittedName>
</protein>
<dbReference type="EMBL" id="CAJNNW010031951">
    <property type="protein sequence ID" value="CAE8710162.1"/>
    <property type="molecule type" value="Genomic_DNA"/>
</dbReference>
<evidence type="ECO:0000313" key="2">
    <source>
        <dbReference type="Proteomes" id="UP000626109"/>
    </source>
</evidence>
<evidence type="ECO:0000313" key="1">
    <source>
        <dbReference type="EMBL" id="CAE8710162.1"/>
    </source>
</evidence>
<proteinExistence type="predicted"/>
<dbReference type="AlphaFoldDB" id="A0A813KKZ1"/>
<comment type="caution">
    <text evidence="1">The sequence shown here is derived from an EMBL/GenBank/DDBJ whole genome shotgun (WGS) entry which is preliminary data.</text>
</comment>
<feature type="non-terminal residue" evidence="1">
    <location>
        <position position="517"/>
    </location>
</feature>
<gene>
    <name evidence="1" type="ORF">PGLA2088_LOCUS35820</name>
</gene>
<reference evidence="1" key="1">
    <citation type="submission" date="2021-02" db="EMBL/GenBank/DDBJ databases">
        <authorList>
            <person name="Dougan E. K."/>
            <person name="Rhodes N."/>
            <person name="Thang M."/>
            <person name="Chan C."/>
        </authorList>
    </citation>
    <scope>NUCLEOTIDE SEQUENCE</scope>
</reference>
<accession>A0A813KKZ1</accession>
<name>A0A813KKZ1_POLGL</name>
<organism evidence="1 2">
    <name type="scientific">Polarella glacialis</name>
    <name type="common">Dinoflagellate</name>
    <dbReference type="NCBI Taxonomy" id="89957"/>
    <lineage>
        <taxon>Eukaryota</taxon>
        <taxon>Sar</taxon>
        <taxon>Alveolata</taxon>
        <taxon>Dinophyceae</taxon>
        <taxon>Suessiales</taxon>
        <taxon>Suessiaceae</taxon>
        <taxon>Polarella</taxon>
    </lineage>
</organism>